<organism evidence="1 2">
    <name type="scientific">Solanum commersonii</name>
    <name type="common">Commerson's wild potato</name>
    <name type="synonym">Commerson's nightshade</name>
    <dbReference type="NCBI Taxonomy" id="4109"/>
    <lineage>
        <taxon>Eukaryota</taxon>
        <taxon>Viridiplantae</taxon>
        <taxon>Streptophyta</taxon>
        <taxon>Embryophyta</taxon>
        <taxon>Tracheophyta</taxon>
        <taxon>Spermatophyta</taxon>
        <taxon>Magnoliopsida</taxon>
        <taxon>eudicotyledons</taxon>
        <taxon>Gunneridae</taxon>
        <taxon>Pentapetalae</taxon>
        <taxon>asterids</taxon>
        <taxon>lamiids</taxon>
        <taxon>Solanales</taxon>
        <taxon>Solanaceae</taxon>
        <taxon>Solanoideae</taxon>
        <taxon>Solaneae</taxon>
        <taxon>Solanum</taxon>
    </lineage>
</organism>
<comment type="caution">
    <text evidence="1">The sequence shown here is derived from an EMBL/GenBank/DDBJ whole genome shotgun (WGS) entry which is preliminary data.</text>
</comment>
<name>A0A9J6ABV5_SOLCO</name>
<dbReference type="Proteomes" id="UP000824120">
    <property type="component" value="Chromosome 2"/>
</dbReference>
<proteinExistence type="predicted"/>
<accession>A0A9J6ABV5</accession>
<dbReference type="EMBL" id="JACXVP010000002">
    <property type="protein sequence ID" value="KAG5621399.1"/>
    <property type="molecule type" value="Genomic_DNA"/>
</dbReference>
<gene>
    <name evidence="1" type="ORF">H5410_006617</name>
</gene>
<keyword evidence="2" id="KW-1185">Reference proteome</keyword>
<dbReference type="AlphaFoldDB" id="A0A9J6ABV5"/>
<sequence>MKHVTTVHKGNGRLRTHLRKCNKEFARLDDIERANRNGIPIPENSMGVGGSNMVQNGIFQFGISCEKIRLACNWIFKTKIKARIIEFKNRCKECGLEYRKVPKEVCTRWNSLFEMLQVAYIYQELIYANLEIKDDETPSVEDCKSSIYIKARELYNTYKSMEKNIPIVEPPSCKLRSDDTDD</sequence>
<evidence type="ECO:0000313" key="2">
    <source>
        <dbReference type="Proteomes" id="UP000824120"/>
    </source>
</evidence>
<reference evidence="1 2" key="1">
    <citation type="submission" date="2020-09" db="EMBL/GenBank/DDBJ databases">
        <title>De no assembly of potato wild relative species, Solanum commersonii.</title>
        <authorList>
            <person name="Cho K."/>
        </authorList>
    </citation>
    <scope>NUCLEOTIDE SEQUENCE [LARGE SCALE GENOMIC DNA]</scope>
    <source>
        <strain evidence="1">LZ3.2</strain>
        <tissue evidence="1">Leaf</tissue>
    </source>
</reference>
<dbReference type="OrthoDB" id="1607513at2759"/>
<protein>
    <submittedName>
        <fullName evidence="1">Uncharacterized protein</fullName>
    </submittedName>
</protein>
<evidence type="ECO:0000313" key="1">
    <source>
        <dbReference type="EMBL" id="KAG5621399.1"/>
    </source>
</evidence>